<evidence type="ECO:0000313" key="1">
    <source>
        <dbReference type="EMBL" id="AUO46432.1"/>
    </source>
</evidence>
<gene>
    <name evidence="1" type="ORF">C1C98_13655</name>
</gene>
<keyword evidence="2" id="KW-1185">Reference proteome</keyword>
<name>A0ABN5GCD9_PSEO1</name>
<reference evidence="1 2" key="1">
    <citation type="submission" date="2018-01" db="EMBL/GenBank/DDBJ databases">
        <title>Tropical forage species Digitaria eriantha prevents oxidative stress under low temperature conditions by the incorporation of polyhydroxybutyrate-producing endophytic bacteria.</title>
        <authorList>
            <person name="Stritzler M."/>
            <person name="Ayub N."/>
        </authorList>
    </citation>
    <scope>NUCLEOTIDE SEQUENCE [LARGE SCALE GENOMIC DNA]</scope>
    <source>
        <strain evidence="1 2">FR1</strain>
    </source>
</reference>
<evidence type="ECO:0000313" key="2">
    <source>
        <dbReference type="Proteomes" id="UP000235315"/>
    </source>
</evidence>
<sequence>MNTQDHLWEQSLPAMESTRLQEGRVTFIAGKPCSHKTPTPQSPQYPRQSPPFVHWHAEFVVYSS</sequence>
<organism evidence="1 2">
    <name type="scientific">Pseudomonas ogarae (strain DSM 112162 / CECT 30235 / F113)</name>
    <dbReference type="NCBI Taxonomy" id="1114970"/>
    <lineage>
        <taxon>Bacteria</taxon>
        <taxon>Pseudomonadati</taxon>
        <taxon>Pseudomonadota</taxon>
        <taxon>Gammaproteobacteria</taxon>
        <taxon>Pseudomonadales</taxon>
        <taxon>Pseudomonadaceae</taxon>
        <taxon>Pseudomonas</taxon>
    </lineage>
</organism>
<accession>A0ABN5GCD9</accession>
<dbReference type="Proteomes" id="UP000235315">
    <property type="component" value="Chromosome"/>
</dbReference>
<proteinExistence type="predicted"/>
<protein>
    <submittedName>
        <fullName evidence="1">Uncharacterized protein</fullName>
    </submittedName>
</protein>
<dbReference type="EMBL" id="CP025738">
    <property type="protein sequence ID" value="AUO46432.1"/>
    <property type="molecule type" value="Genomic_DNA"/>
</dbReference>